<sequence length="171" mass="19323">MSSVRVKTHAYLYLIREREFLLARCNVFKLGRTMQAANMRIRRFNAYKKGSEVWLVLRVPFDFVVALEAQAKSSFRAAFEQHSDGYEYFVGDPHAMMRLLWNISDTAWTQQGVAAALPAMDGEPDAEDSEVEDEGQVAADPLLSSSKAYLTIVEVSDTQAALLRAKQRLSR</sequence>
<dbReference type="EMBL" id="JALJOR010000008">
    <property type="protein sequence ID" value="KAK9813075.1"/>
    <property type="molecule type" value="Genomic_DNA"/>
</dbReference>
<dbReference type="Proteomes" id="UP001489004">
    <property type="component" value="Unassembled WGS sequence"/>
</dbReference>
<reference evidence="1 2" key="1">
    <citation type="journal article" date="2024" name="Nat. Commun.">
        <title>Phylogenomics reveals the evolutionary origins of lichenization in chlorophyte algae.</title>
        <authorList>
            <person name="Puginier C."/>
            <person name="Libourel C."/>
            <person name="Otte J."/>
            <person name="Skaloud P."/>
            <person name="Haon M."/>
            <person name="Grisel S."/>
            <person name="Petersen M."/>
            <person name="Berrin J.G."/>
            <person name="Delaux P.M."/>
            <person name="Dal Grande F."/>
            <person name="Keller J."/>
        </authorList>
    </citation>
    <scope>NUCLEOTIDE SEQUENCE [LARGE SCALE GENOMIC DNA]</scope>
    <source>
        <strain evidence="1 2">SAG 2043</strain>
    </source>
</reference>
<evidence type="ECO:0000313" key="2">
    <source>
        <dbReference type="Proteomes" id="UP001489004"/>
    </source>
</evidence>
<dbReference type="AlphaFoldDB" id="A0AAW1PTK7"/>
<gene>
    <name evidence="1" type="ORF">WJX72_008456</name>
</gene>
<accession>A0AAW1PTK7</accession>
<keyword evidence="2" id="KW-1185">Reference proteome</keyword>
<evidence type="ECO:0000313" key="1">
    <source>
        <dbReference type="EMBL" id="KAK9813075.1"/>
    </source>
</evidence>
<evidence type="ECO:0008006" key="3">
    <source>
        <dbReference type="Google" id="ProtNLM"/>
    </source>
</evidence>
<name>A0AAW1PTK7_9CHLO</name>
<organism evidence="1 2">
    <name type="scientific">[Myrmecia] bisecta</name>
    <dbReference type="NCBI Taxonomy" id="41462"/>
    <lineage>
        <taxon>Eukaryota</taxon>
        <taxon>Viridiplantae</taxon>
        <taxon>Chlorophyta</taxon>
        <taxon>core chlorophytes</taxon>
        <taxon>Trebouxiophyceae</taxon>
        <taxon>Trebouxiales</taxon>
        <taxon>Trebouxiaceae</taxon>
        <taxon>Myrmecia</taxon>
    </lineage>
</organism>
<proteinExistence type="predicted"/>
<comment type="caution">
    <text evidence="1">The sequence shown here is derived from an EMBL/GenBank/DDBJ whole genome shotgun (WGS) entry which is preliminary data.</text>
</comment>
<protein>
    <recommendedName>
        <fullName evidence="3">GIY-YIG nuclease family protein</fullName>
    </recommendedName>
</protein>